<dbReference type="Gene3D" id="1.10.10.60">
    <property type="entry name" value="Homeodomain-like"/>
    <property type="match status" value="1"/>
</dbReference>
<dbReference type="CDD" id="cd00167">
    <property type="entry name" value="SANT"/>
    <property type="match status" value="1"/>
</dbReference>
<feature type="compositionally biased region" description="Polar residues" evidence="5">
    <location>
        <begin position="361"/>
        <end position="371"/>
    </location>
</feature>
<keyword evidence="1" id="KW-0805">Transcription regulation</keyword>
<evidence type="ECO:0000259" key="7">
    <source>
        <dbReference type="PROSITE" id="PS51294"/>
    </source>
</evidence>
<keyword evidence="3" id="KW-0804">Transcription</keyword>
<feature type="region of interest" description="Disordered" evidence="5">
    <location>
        <begin position="1"/>
        <end position="24"/>
    </location>
</feature>
<dbReference type="SUPFAM" id="SSF46689">
    <property type="entry name" value="Homeodomain-like"/>
    <property type="match status" value="1"/>
</dbReference>
<reference evidence="8" key="1">
    <citation type="submission" date="2015-04" db="UniProtKB">
        <authorList>
            <consortium name="EnsemblPlants"/>
        </authorList>
    </citation>
    <scope>IDENTIFICATION</scope>
</reference>
<dbReference type="AlphaFoldDB" id="A0A0E0DHN1"/>
<dbReference type="PANTHER" id="PTHR12802:SF171">
    <property type="entry name" value="OS04G0583900 PROTEIN"/>
    <property type="match status" value="1"/>
</dbReference>
<dbReference type="EnsemblPlants" id="OMERI04G19240.1">
    <property type="protein sequence ID" value="OMERI04G19240.1"/>
    <property type="gene ID" value="OMERI04G19240"/>
</dbReference>
<evidence type="ECO:0000313" key="8">
    <source>
        <dbReference type="EnsemblPlants" id="OMERI04G19240.1"/>
    </source>
</evidence>
<dbReference type="SMART" id="SM00717">
    <property type="entry name" value="SANT"/>
    <property type="match status" value="1"/>
</dbReference>
<dbReference type="eggNOG" id="KOG0724">
    <property type="taxonomic scope" value="Eukaryota"/>
</dbReference>
<keyword evidence="4" id="KW-0539">Nucleus</keyword>
<feature type="compositionally biased region" description="Basic residues" evidence="5">
    <location>
        <begin position="138"/>
        <end position="148"/>
    </location>
</feature>
<dbReference type="Gramene" id="OMERI04G19240.1">
    <property type="protein sequence ID" value="OMERI04G19240.1"/>
    <property type="gene ID" value="OMERI04G19240"/>
</dbReference>
<proteinExistence type="predicted"/>
<feature type="compositionally biased region" description="Basic and acidic residues" evidence="5">
    <location>
        <begin position="1"/>
        <end position="11"/>
    </location>
</feature>
<dbReference type="NCBIfam" id="TIGR01557">
    <property type="entry name" value="myb_SHAQKYF"/>
    <property type="match status" value="1"/>
</dbReference>
<dbReference type="PANTHER" id="PTHR12802">
    <property type="entry name" value="SWI/SNF COMPLEX-RELATED"/>
    <property type="match status" value="1"/>
</dbReference>
<sequence>MARFQETKARNDQGPVADHVGHQNLMENLTDPLDSSGMDMMDEARIPKARKPYTITKQREKWTEDEHKLFLEALQLHGRAWRRIQGYLALLAEHIGTKTAVQIRSHAQKFFSKVIKESSGDNCNSLGAAPSIQIPPPRPKRKPVHPYPRKLGSTANKNVPALKQLEKPQLQMQSLYDQDNGSPTSVFTVPQIQADTLGSESGGSPTSTIDIEERCPTPSIATAELAVELPPTNDEEVKGNGDHEEVTCDRSGVPVLRLFGKRVMVNDLHQMSAPDAGNLQTVADMEVDASAETPTSGTGKFSSHGAAEANTWNPWLTNTQQFLYYLPNGQFFSVHSALPCFTYHNEGVTCTQFSNPQVVASDQQHQHQTSEAVDYKGIQREGSWTESNTSSSSVPETATHNSDTTESYRNGNRNRNEDEMVPSPDSRKCVSPGSNCRRGFVPYKRCVADSEVLLKSQAPQEEADGEMTRLCL</sequence>
<dbReference type="GO" id="GO:0003677">
    <property type="term" value="F:DNA binding"/>
    <property type="evidence" value="ECO:0007669"/>
    <property type="project" value="UniProtKB-KW"/>
</dbReference>
<evidence type="ECO:0000256" key="4">
    <source>
        <dbReference type="ARBA" id="ARBA00023242"/>
    </source>
</evidence>
<feature type="domain" description="HTH myb-type" evidence="7">
    <location>
        <begin position="54"/>
        <end position="115"/>
    </location>
</feature>
<dbReference type="STRING" id="40149.A0A0E0DHN1"/>
<evidence type="ECO:0000256" key="3">
    <source>
        <dbReference type="ARBA" id="ARBA00023163"/>
    </source>
</evidence>
<evidence type="ECO:0000256" key="2">
    <source>
        <dbReference type="ARBA" id="ARBA00023125"/>
    </source>
</evidence>
<feature type="domain" description="Myb-like" evidence="6">
    <location>
        <begin position="54"/>
        <end position="111"/>
    </location>
</feature>
<dbReference type="InterPro" id="IPR017930">
    <property type="entry name" value="Myb_dom"/>
</dbReference>
<feature type="region of interest" description="Disordered" evidence="5">
    <location>
        <begin position="126"/>
        <end position="154"/>
    </location>
</feature>
<dbReference type="Pfam" id="PF00249">
    <property type="entry name" value="Myb_DNA-binding"/>
    <property type="match status" value="1"/>
</dbReference>
<evidence type="ECO:0000313" key="9">
    <source>
        <dbReference type="Proteomes" id="UP000008021"/>
    </source>
</evidence>
<keyword evidence="9" id="KW-1185">Reference proteome</keyword>
<evidence type="ECO:0000256" key="1">
    <source>
        <dbReference type="ARBA" id="ARBA00023015"/>
    </source>
</evidence>
<accession>A0A0E0DHN1</accession>
<dbReference type="PROSITE" id="PS50090">
    <property type="entry name" value="MYB_LIKE"/>
    <property type="match status" value="1"/>
</dbReference>
<feature type="region of interest" description="Disordered" evidence="5">
    <location>
        <begin position="361"/>
        <end position="432"/>
    </location>
</feature>
<dbReference type="InterPro" id="IPR001005">
    <property type="entry name" value="SANT/Myb"/>
</dbReference>
<feature type="compositionally biased region" description="Low complexity" evidence="5">
    <location>
        <begin position="381"/>
        <end position="397"/>
    </location>
</feature>
<protein>
    <submittedName>
        <fullName evidence="8">Uncharacterized protein</fullName>
    </submittedName>
</protein>
<dbReference type="HOGENOM" id="CLU_030536_0_1_1"/>
<feature type="compositionally biased region" description="Polar residues" evidence="5">
    <location>
        <begin position="398"/>
        <end position="413"/>
    </location>
</feature>
<dbReference type="Proteomes" id="UP000008021">
    <property type="component" value="Chromosome 4"/>
</dbReference>
<dbReference type="InterPro" id="IPR006447">
    <property type="entry name" value="Myb_dom_plants"/>
</dbReference>
<dbReference type="PROSITE" id="PS51294">
    <property type="entry name" value="HTH_MYB"/>
    <property type="match status" value="1"/>
</dbReference>
<reference evidence="8" key="2">
    <citation type="submission" date="2018-05" db="EMBL/GenBank/DDBJ databases">
        <title>OmerRS3 (Oryza meridionalis Reference Sequence Version 3).</title>
        <authorList>
            <person name="Zhang J."/>
            <person name="Kudrna D."/>
            <person name="Lee S."/>
            <person name="Talag J."/>
            <person name="Welchert J."/>
            <person name="Wing R.A."/>
        </authorList>
    </citation>
    <scope>NUCLEOTIDE SEQUENCE [LARGE SCALE GENOMIC DNA]</scope>
    <source>
        <strain evidence="8">cv. OR44</strain>
    </source>
</reference>
<name>A0A0E0DHN1_9ORYZ</name>
<evidence type="ECO:0000256" key="5">
    <source>
        <dbReference type="SAM" id="MobiDB-lite"/>
    </source>
</evidence>
<keyword evidence="2" id="KW-0238">DNA-binding</keyword>
<organism evidence="8">
    <name type="scientific">Oryza meridionalis</name>
    <dbReference type="NCBI Taxonomy" id="40149"/>
    <lineage>
        <taxon>Eukaryota</taxon>
        <taxon>Viridiplantae</taxon>
        <taxon>Streptophyta</taxon>
        <taxon>Embryophyta</taxon>
        <taxon>Tracheophyta</taxon>
        <taxon>Spermatophyta</taxon>
        <taxon>Magnoliopsida</taxon>
        <taxon>Liliopsida</taxon>
        <taxon>Poales</taxon>
        <taxon>Poaceae</taxon>
        <taxon>BOP clade</taxon>
        <taxon>Oryzoideae</taxon>
        <taxon>Oryzeae</taxon>
        <taxon>Oryzinae</taxon>
        <taxon>Oryza</taxon>
    </lineage>
</organism>
<dbReference type="InterPro" id="IPR009057">
    <property type="entry name" value="Homeodomain-like_sf"/>
</dbReference>
<evidence type="ECO:0000259" key="6">
    <source>
        <dbReference type="PROSITE" id="PS50090"/>
    </source>
</evidence>